<name>A0AAD9WAT5_PHOAM</name>
<dbReference type="EMBL" id="JAUJFL010000001">
    <property type="protein sequence ID" value="KAK2615316.1"/>
    <property type="molecule type" value="Genomic_DNA"/>
</dbReference>
<keyword evidence="3" id="KW-1185">Reference proteome</keyword>
<comment type="caution">
    <text evidence="2">The sequence shown here is derived from an EMBL/GenBank/DDBJ whole genome shotgun (WGS) entry which is preliminary data.</text>
</comment>
<dbReference type="AlphaFoldDB" id="A0AAD9WAT5"/>
<evidence type="ECO:0000313" key="2">
    <source>
        <dbReference type="EMBL" id="KAK2615316.1"/>
    </source>
</evidence>
<keyword evidence="1" id="KW-0812">Transmembrane</keyword>
<feature type="transmembrane region" description="Helical" evidence="1">
    <location>
        <begin position="257"/>
        <end position="282"/>
    </location>
</feature>
<keyword evidence="1" id="KW-1133">Transmembrane helix</keyword>
<dbReference type="Proteomes" id="UP001265746">
    <property type="component" value="Unassembled WGS sequence"/>
</dbReference>
<organism evidence="2 3">
    <name type="scientific">Phomopsis amygdali</name>
    <name type="common">Fusicoccum amygdali</name>
    <dbReference type="NCBI Taxonomy" id="1214568"/>
    <lineage>
        <taxon>Eukaryota</taxon>
        <taxon>Fungi</taxon>
        <taxon>Dikarya</taxon>
        <taxon>Ascomycota</taxon>
        <taxon>Pezizomycotina</taxon>
        <taxon>Sordariomycetes</taxon>
        <taxon>Sordariomycetidae</taxon>
        <taxon>Diaporthales</taxon>
        <taxon>Diaporthaceae</taxon>
        <taxon>Diaporthe</taxon>
    </lineage>
</organism>
<proteinExistence type="predicted"/>
<accession>A0AAD9WAT5</accession>
<evidence type="ECO:0000256" key="1">
    <source>
        <dbReference type="SAM" id="Phobius"/>
    </source>
</evidence>
<reference evidence="2" key="1">
    <citation type="submission" date="2023-06" db="EMBL/GenBank/DDBJ databases">
        <authorList>
            <person name="Noh H."/>
        </authorList>
    </citation>
    <scope>NUCLEOTIDE SEQUENCE</scope>
    <source>
        <strain evidence="2">DUCC20226</strain>
    </source>
</reference>
<keyword evidence="1" id="KW-0472">Membrane</keyword>
<protein>
    <submittedName>
        <fullName evidence="2">Uncharacterized protein</fullName>
    </submittedName>
</protein>
<sequence>MSNMFLALDTNTNAADWLDFEVLGPDADEYFYGPKAPPAEDHGQWLRFQFSPLAWVNITLCQENTSLDLQNITAAGAARTQEPRLSYDSATGQWLASDILKLVGYGDASNFSHAERGVLTMTDANPINRSQLLEMYQASINYNYLKQYGNQDSIKDQYLTMILRNIQGGVLDAEGEKNYSMYFCTMCQVAVNFTDPDPSINLLFQAIMNSTGSPGPAWQETMFWLAQTQYYNTLPGFDFGVNSTMVFSTSVLMAEGWVGLVSVMGIVVLNMICVGSICWLFVRRVKYSIYGNSWHTIAQLVSPDTRNLLERATRATDFNVRNALKEAGSENVQGGLARLQSGRVVVLRRNTPFKYMEAH</sequence>
<gene>
    <name evidence="2" type="ORF">N8I77_002079</name>
</gene>
<evidence type="ECO:0000313" key="3">
    <source>
        <dbReference type="Proteomes" id="UP001265746"/>
    </source>
</evidence>